<dbReference type="Gene3D" id="1.10.10.10">
    <property type="entry name" value="Winged helix-like DNA-binding domain superfamily/Winged helix DNA-binding domain"/>
    <property type="match status" value="1"/>
</dbReference>
<dbReference type="Pfam" id="PF00196">
    <property type="entry name" value="GerE"/>
    <property type="match status" value="1"/>
</dbReference>
<evidence type="ECO:0000313" key="5">
    <source>
        <dbReference type="EMBL" id="MDX2292559.1"/>
    </source>
</evidence>
<accession>A0ABU4K479</accession>
<sequence>MPHWGTTMTAVLPLAAPDAPAGPAHPLATPGERETEVLRHLALGHRNRHIAEQLHISESTVKFHVANILGKLGVASRGEAAALFHAAA</sequence>
<keyword evidence="6" id="KW-1185">Reference proteome</keyword>
<evidence type="ECO:0000256" key="1">
    <source>
        <dbReference type="ARBA" id="ARBA00023015"/>
    </source>
</evidence>
<name>A0ABU4K479_9ACTN</name>
<comment type="caution">
    <text evidence="5">The sequence shown here is derived from an EMBL/GenBank/DDBJ whole genome shotgun (WGS) entry which is preliminary data.</text>
</comment>
<dbReference type="PROSITE" id="PS00622">
    <property type="entry name" value="HTH_LUXR_1"/>
    <property type="match status" value="1"/>
</dbReference>
<organism evidence="5 6">
    <name type="scientific">Streptomyces roseolus</name>
    <dbReference type="NCBI Taxonomy" id="67358"/>
    <lineage>
        <taxon>Bacteria</taxon>
        <taxon>Bacillati</taxon>
        <taxon>Actinomycetota</taxon>
        <taxon>Actinomycetes</taxon>
        <taxon>Kitasatosporales</taxon>
        <taxon>Streptomycetaceae</taxon>
        <taxon>Streptomyces</taxon>
    </lineage>
</organism>
<dbReference type="SMART" id="SM00421">
    <property type="entry name" value="HTH_LUXR"/>
    <property type="match status" value="1"/>
</dbReference>
<evidence type="ECO:0000259" key="4">
    <source>
        <dbReference type="PROSITE" id="PS50043"/>
    </source>
</evidence>
<dbReference type="SUPFAM" id="SSF46894">
    <property type="entry name" value="C-terminal effector domain of the bipartite response regulators"/>
    <property type="match status" value="1"/>
</dbReference>
<dbReference type="PANTHER" id="PTHR44688">
    <property type="entry name" value="DNA-BINDING TRANSCRIPTIONAL ACTIVATOR DEVR_DOSR"/>
    <property type="match status" value="1"/>
</dbReference>
<dbReference type="InterPro" id="IPR016032">
    <property type="entry name" value="Sig_transdc_resp-reg_C-effctor"/>
</dbReference>
<dbReference type="PROSITE" id="PS50043">
    <property type="entry name" value="HTH_LUXR_2"/>
    <property type="match status" value="1"/>
</dbReference>
<dbReference type="PANTHER" id="PTHR44688:SF25">
    <property type="entry name" value="HTH LUXR-TYPE DOMAIN-CONTAINING PROTEIN"/>
    <property type="match status" value="1"/>
</dbReference>
<dbReference type="EMBL" id="JAWJZF010000310">
    <property type="protein sequence ID" value="MDX2292559.1"/>
    <property type="molecule type" value="Genomic_DNA"/>
</dbReference>
<keyword evidence="1" id="KW-0805">Transcription regulation</keyword>
<gene>
    <name evidence="5" type="ORF">R2363_10275</name>
</gene>
<dbReference type="RefSeq" id="WP_319009043.1">
    <property type="nucleotide sequence ID" value="NZ_JAWJZF010000310.1"/>
</dbReference>
<dbReference type="PRINTS" id="PR00038">
    <property type="entry name" value="HTHLUXR"/>
</dbReference>
<protein>
    <submittedName>
        <fullName evidence="5">LuxR C-terminal-related transcriptional regulator</fullName>
    </submittedName>
</protein>
<dbReference type="Proteomes" id="UP001278571">
    <property type="component" value="Unassembled WGS sequence"/>
</dbReference>
<dbReference type="InterPro" id="IPR036388">
    <property type="entry name" value="WH-like_DNA-bd_sf"/>
</dbReference>
<dbReference type="CDD" id="cd06170">
    <property type="entry name" value="LuxR_C_like"/>
    <property type="match status" value="1"/>
</dbReference>
<keyword evidence="3" id="KW-0804">Transcription</keyword>
<feature type="domain" description="HTH luxR-type" evidence="4">
    <location>
        <begin position="23"/>
        <end position="88"/>
    </location>
</feature>
<evidence type="ECO:0000313" key="6">
    <source>
        <dbReference type="Proteomes" id="UP001278571"/>
    </source>
</evidence>
<evidence type="ECO:0000256" key="2">
    <source>
        <dbReference type="ARBA" id="ARBA00023125"/>
    </source>
</evidence>
<dbReference type="InterPro" id="IPR000792">
    <property type="entry name" value="Tscrpt_reg_LuxR_C"/>
</dbReference>
<reference evidence="5 6" key="1">
    <citation type="submission" date="2023-10" db="EMBL/GenBank/DDBJ databases">
        <authorList>
            <person name="Wang X.X."/>
        </authorList>
    </citation>
    <scope>NUCLEOTIDE SEQUENCE [LARGE SCALE GENOMIC DNA]</scope>
    <source>
        <strain evidence="5 6">NBRC 12816</strain>
    </source>
</reference>
<evidence type="ECO:0000256" key="3">
    <source>
        <dbReference type="ARBA" id="ARBA00023163"/>
    </source>
</evidence>
<proteinExistence type="predicted"/>
<keyword evidence="2" id="KW-0238">DNA-binding</keyword>